<reference evidence="2" key="1">
    <citation type="submission" date="2021-01" db="EMBL/GenBank/DDBJ databases">
        <authorList>
            <person name="Corre E."/>
            <person name="Pelletier E."/>
            <person name="Niang G."/>
            <person name="Scheremetjew M."/>
            <person name="Finn R."/>
            <person name="Kale V."/>
            <person name="Holt S."/>
            <person name="Cochrane G."/>
            <person name="Meng A."/>
            <person name="Brown T."/>
            <person name="Cohen L."/>
        </authorList>
    </citation>
    <scope>NUCLEOTIDE SEQUENCE</scope>
    <source>
        <strain evidence="2">CCMP644</strain>
    </source>
</reference>
<dbReference type="AlphaFoldDB" id="A0A6U2DVM4"/>
<feature type="chain" id="PRO_5030159942" description="PsbP C-terminal domain-containing protein" evidence="1">
    <location>
        <begin position="26"/>
        <end position="246"/>
    </location>
</feature>
<protein>
    <recommendedName>
        <fullName evidence="3">PsbP C-terminal domain-containing protein</fullName>
    </recommendedName>
</protein>
<accession>A0A6U2DVM4</accession>
<name>A0A6U2DVM4_HEMAN</name>
<sequence>MVTRPDTLLRVAMVMMALSLQTTAAFTPSLRLHPGSLSRPAVREVGRRFLVSASADDRGSKGATKSLPRRGALGLGFAAALFGGVPKASADPIDNYKLVQILKDCKDFGPVRFITVAPTGAVLESIGRLDYAYVPFEIAFGKNKKGQWVRIAGPKSQEKYVATFECSINLDNAAGLEFVTLDGPSGKLYCMRIQNKEGEKIITILLNYDIEGNGGKPGKYPDGSVERWMEVKKKYGDSYGAVSLLD</sequence>
<dbReference type="EMBL" id="HBFX01039901">
    <property type="protein sequence ID" value="CAD8973007.1"/>
    <property type="molecule type" value="Transcribed_RNA"/>
</dbReference>
<dbReference type="InterPro" id="IPR053733">
    <property type="entry name" value="Heme_Transport_Util_sf"/>
</dbReference>
<gene>
    <name evidence="2" type="ORF">HAND00432_LOCUS24008</name>
</gene>
<organism evidence="2">
    <name type="scientific">Hemiselmis andersenii</name>
    <name type="common">Cryptophyte alga</name>
    <dbReference type="NCBI Taxonomy" id="464988"/>
    <lineage>
        <taxon>Eukaryota</taxon>
        <taxon>Cryptophyceae</taxon>
        <taxon>Cryptomonadales</taxon>
        <taxon>Hemiselmidaceae</taxon>
        <taxon>Hemiselmis</taxon>
    </lineage>
</organism>
<feature type="signal peptide" evidence="1">
    <location>
        <begin position="1"/>
        <end position="25"/>
    </location>
</feature>
<proteinExistence type="predicted"/>
<evidence type="ECO:0008006" key="3">
    <source>
        <dbReference type="Google" id="ProtNLM"/>
    </source>
</evidence>
<keyword evidence="1" id="KW-0732">Signal</keyword>
<evidence type="ECO:0000313" key="2">
    <source>
        <dbReference type="EMBL" id="CAD8973007.1"/>
    </source>
</evidence>
<evidence type="ECO:0000256" key="1">
    <source>
        <dbReference type="SAM" id="SignalP"/>
    </source>
</evidence>
<dbReference type="Gene3D" id="3.40.1570.10">
    <property type="entry name" value="HemS/ChuS/ChuX like domains"/>
    <property type="match status" value="1"/>
</dbReference>